<dbReference type="GO" id="GO:0009086">
    <property type="term" value="P:methionine biosynthetic process"/>
    <property type="evidence" value="ECO:0007669"/>
    <property type="project" value="UniProtKB-KW"/>
</dbReference>
<dbReference type="Pfam" id="PF02882">
    <property type="entry name" value="THF_DHG_CYH_C"/>
    <property type="match status" value="1"/>
</dbReference>
<dbReference type="Gene3D" id="3.40.50.10860">
    <property type="entry name" value="Leucine Dehydrogenase, chain A, domain 1"/>
    <property type="match status" value="1"/>
</dbReference>
<comment type="function">
    <text evidence="11">Catalyzes the oxidation of 5,10-methylenetetrahydrofolate to 5,10-methenyltetrahydrofolate and then the hydrolysis of 5,10-methenyltetrahydrofolate to 10-formyltetrahydrofolate.</text>
</comment>
<feature type="domain" description="Tetrahydrofolate dehydrogenase/cyclohydrolase catalytic" evidence="12">
    <location>
        <begin position="11"/>
        <end position="133"/>
    </location>
</feature>
<dbReference type="GO" id="GO:0004477">
    <property type="term" value="F:methenyltetrahydrofolate cyclohydrolase activity"/>
    <property type="evidence" value="ECO:0007669"/>
    <property type="project" value="UniProtKB-UniRule"/>
</dbReference>
<keyword evidence="8 11" id="KW-0368">Histidine biosynthesis</keyword>
<accession>A0A2H0V1G4</accession>
<evidence type="ECO:0000256" key="11">
    <source>
        <dbReference type="HAMAP-Rule" id="MF_01576"/>
    </source>
</evidence>
<dbReference type="EC" id="3.5.4.9" evidence="11"/>
<dbReference type="InterPro" id="IPR020631">
    <property type="entry name" value="THF_DH/CycHdrlase_NAD-bd_dom"/>
</dbReference>
<feature type="domain" description="Tetrahydrofolate dehydrogenase/cyclohydrolase NAD(P)-binding" evidence="13">
    <location>
        <begin position="174"/>
        <end position="314"/>
    </location>
</feature>
<dbReference type="PROSITE" id="PS00767">
    <property type="entry name" value="THF_DHG_CYH_2"/>
    <property type="match status" value="1"/>
</dbReference>
<comment type="caution">
    <text evidence="11">Lacks conserved residue(s) required for the propagation of feature annotation.</text>
</comment>
<reference evidence="15" key="1">
    <citation type="submission" date="2017-09" db="EMBL/GenBank/DDBJ databases">
        <title>Depth-based differentiation of microbial function through sediment-hosted aquifers and enrichment of novel symbionts in the deep terrestrial subsurface.</title>
        <authorList>
            <person name="Probst A.J."/>
            <person name="Ladd B."/>
            <person name="Jarett J.K."/>
            <person name="Geller-Mcgrath D.E."/>
            <person name="Sieber C.M.K."/>
            <person name="Emerson J.B."/>
            <person name="Anantharaman K."/>
            <person name="Thomas B.C."/>
            <person name="Malmstrom R."/>
            <person name="Stieglmeier M."/>
            <person name="Klingl A."/>
            <person name="Woyke T."/>
            <person name="Ryan C.M."/>
            <person name="Banfield J.F."/>
        </authorList>
    </citation>
    <scope>NUCLEOTIDE SEQUENCE [LARGE SCALE GENOMIC DNA]</scope>
</reference>
<dbReference type="EMBL" id="PFAR01000042">
    <property type="protein sequence ID" value="PIR92936.1"/>
    <property type="molecule type" value="Genomic_DNA"/>
</dbReference>
<dbReference type="PRINTS" id="PR00085">
    <property type="entry name" value="THFDHDRGNASE"/>
</dbReference>
<dbReference type="EC" id="1.5.1.5" evidence="11"/>
<dbReference type="InterPro" id="IPR020630">
    <property type="entry name" value="THF_DH/CycHdrlase_cat_dom"/>
</dbReference>
<evidence type="ECO:0000256" key="1">
    <source>
        <dbReference type="ARBA" id="ARBA00004777"/>
    </source>
</evidence>
<evidence type="ECO:0000256" key="5">
    <source>
        <dbReference type="ARBA" id="ARBA00022801"/>
    </source>
</evidence>
<comment type="subunit">
    <text evidence="2 11">Homodimer.</text>
</comment>
<sequence length="321" mass="35303">MRYAKIMSQIIDGRALADKIKDKIVQEVIKIIALPTREAGELNRRPNLAIILVGERPDSALYVARKQTEAKKCGIDTHLYKFAENASEQELLDCVGYLNRDDLIDGILLQMPLPPQFNADKIVAAISPNKEVDGFHPDNLAKIHACLPLLNKKSLPRVHHWGAGVRSYQMPVLAAVILEILTEIKCDLRGKTVALLAHSDIFMSGVGEILKQCGAKILPCCYDKNNTNQLQNCGRQADIVITAVGKKHYLTADYLKPDTIVIDIGIIREGDETFGDVDFASASKVASFITPVPGGVGPMTIACALRNVVELYKKYNTNISN</sequence>
<keyword evidence="3 11" id="KW-0554">One-carbon metabolism</keyword>
<evidence type="ECO:0000256" key="9">
    <source>
        <dbReference type="ARBA" id="ARBA00023167"/>
    </source>
</evidence>
<dbReference type="GO" id="GO:0000105">
    <property type="term" value="P:L-histidine biosynthetic process"/>
    <property type="evidence" value="ECO:0007669"/>
    <property type="project" value="UniProtKB-KW"/>
</dbReference>
<evidence type="ECO:0000256" key="4">
    <source>
        <dbReference type="ARBA" id="ARBA00022755"/>
    </source>
</evidence>
<dbReference type="PANTHER" id="PTHR48099:SF5">
    <property type="entry name" value="C-1-TETRAHYDROFOLATE SYNTHASE, CYTOPLASMIC"/>
    <property type="match status" value="1"/>
</dbReference>
<dbReference type="InterPro" id="IPR020867">
    <property type="entry name" value="THF_DH/CycHdrlase_CS"/>
</dbReference>
<dbReference type="Pfam" id="PF00763">
    <property type="entry name" value="THF_DHG_CYH"/>
    <property type="match status" value="1"/>
</dbReference>
<comment type="caution">
    <text evidence="14">The sequence shown here is derived from an EMBL/GenBank/DDBJ whole genome shotgun (WGS) entry which is preliminary data.</text>
</comment>
<protein>
    <recommendedName>
        <fullName evidence="11">Bifunctional protein FolD</fullName>
    </recommendedName>
    <domain>
        <recommendedName>
            <fullName evidence="11">Methylenetetrahydrofolate dehydrogenase</fullName>
            <ecNumber evidence="11">1.5.1.5</ecNumber>
        </recommendedName>
    </domain>
    <domain>
        <recommendedName>
            <fullName evidence="11">Methenyltetrahydrofolate cyclohydrolase</fullName>
            <ecNumber evidence="11">3.5.4.9</ecNumber>
        </recommendedName>
    </domain>
</protein>
<dbReference type="HAMAP" id="MF_01576">
    <property type="entry name" value="THF_DHG_CYH"/>
    <property type="match status" value="1"/>
</dbReference>
<dbReference type="Gene3D" id="3.40.50.720">
    <property type="entry name" value="NAD(P)-binding Rossmann-like Domain"/>
    <property type="match status" value="1"/>
</dbReference>
<evidence type="ECO:0000256" key="3">
    <source>
        <dbReference type="ARBA" id="ARBA00022563"/>
    </source>
</evidence>
<dbReference type="InterPro" id="IPR046346">
    <property type="entry name" value="Aminoacid_DH-like_N_sf"/>
</dbReference>
<dbReference type="InterPro" id="IPR036291">
    <property type="entry name" value="NAD(P)-bd_dom_sf"/>
</dbReference>
<keyword evidence="6 11" id="KW-0521">NADP</keyword>
<comment type="similarity">
    <text evidence="11">Belongs to the tetrahydrofolate dehydrogenase/cyclohydrolase family.</text>
</comment>
<keyword evidence="4 11" id="KW-0658">Purine biosynthesis</keyword>
<evidence type="ECO:0000256" key="2">
    <source>
        <dbReference type="ARBA" id="ARBA00011738"/>
    </source>
</evidence>
<dbReference type="Proteomes" id="UP000228626">
    <property type="component" value="Unassembled WGS sequence"/>
</dbReference>
<dbReference type="GO" id="GO:0004488">
    <property type="term" value="F:methylenetetrahydrofolate dehydrogenase (NADP+) activity"/>
    <property type="evidence" value="ECO:0007669"/>
    <property type="project" value="UniProtKB-UniRule"/>
</dbReference>
<comment type="catalytic activity">
    <reaction evidence="11">
        <text>(6R)-5,10-methenyltetrahydrofolate + H2O = (6R)-10-formyltetrahydrofolate + H(+)</text>
        <dbReference type="Rhea" id="RHEA:23700"/>
        <dbReference type="ChEBI" id="CHEBI:15377"/>
        <dbReference type="ChEBI" id="CHEBI:15378"/>
        <dbReference type="ChEBI" id="CHEBI:57455"/>
        <dbReference type="ChEBI" id="CHEBI:195366"/>
        <dbReference type="EC" id="3.5.4.9"/>
    </reaction>
</comment>
<name>A0A2H0V1G4_9BACT</name>
<dbReference type="GO" id="GO:0035999">
    <property type="term" value="P:tetrahydrofolate interconversion"/>
    <property type="evidence" value="ECO:0007669"/>
    <property type="project" value="UniProtKB-UniRule"/>
</dbReference>
<proteinExistence type="inferred from homology"/>
<evidence type="ECO:0000256" key="8">
    <source>
        <dbReference type="ARBA" id="ARBA00023102"/>
    </source>
</evidence>
<evidence type="ECO:0000259" key="13">
    <source>
        <dbReference type="Pfam" id="PF02882"/>
    </source>
</evidence>
<dbReference type="GO" id="GO:0005829">
    <property type="term" value="C:cytosol"/>
    <property type="evidence" value="ECO:0007669"/>
    <property type="project" value="TreeGrafter"/>
</dbReference>
<dbReference type="UniPathway" id="UPA00193"/>
<keyword evidence="11" id="KW-0028">Amino-acid biosynthesis</keyword>
<organism evidence="14 15">
    <name type="scientific">Candidatus Falkowbacteria bacterium CG10_big_fil_rev_8_21_14_0_10_43_10</name>
    <dbReference type="NCBI Taxonomy" id="1974567"/>
    <lineage>
        <taxon>Bacteria</taxon>
        <taxon>Candidatus Falkowiibacteriota</taxon>
    </lineage>
</organism>
<dbReference type="SUPFAM" id="SSF51735">
    <property type="entry name" value="NAD(P)-binding Rossmann-fold domains"/>
    <property type="match status" value="1"/>
</dbReference>
<dbReference type="PANTHER" id="PTHR48099">
    <property type="entry name" value="C-1-TETRAHYDROFOLATE SYNTHASE, CYTOPLASMIC-RELATED"/>
    <property type="match status" value="1"/>
</dbReference>
<evidence type="ECO:0000256" key="10">
    <source>
        <dbReference type="ARBA" id="ARBA00023268"/>
    </source>
</evidence>
<evidence type="ECO:0000313" key="14">
    <source>
        <dbReference type="EMBL" id="PIR92936.1"/>
    </source>
</evidence>
<evidence type="ECO:0000256" key="6">
    <source>
        <dbReference type="ARBA" id="ARBA00022857"/>
    </source>
</evidence>
<feature type="binding site" evidence="11">
    <location>
        <position position="266"/>
    </location>
    <ligand>
        <name>NADP(+)</name>
        <dbReference type="ChEBI" id="CHEBI:58349"/>
    </ligand>
</feature>
<evidence type="ECO:0000259" key="12">
    <source>
        <dbReference type="Pfam" id="PF00763"/>
    </source>
</evidence>
<evidence type="ECO:0000256" key="7">
    <source>
        <dbReference type="ARBA" id="ARBA00023002"/>
    </source>
</evidence>
<dbReference type="GO" id="GO:0006164">
    <property type="term" value="P:purine nucleotide biosynthetic process"/>
    <property type="evidence" value="ECO:0007669"/>
    <property type="project" value="UniProtKB-KW"/>
</dbReference>
<comment type="catalytic activity">
    <reaction evidence="11">
        <text>(6R)-5,10-methylene-5,6,7,8-tetrahydrofolate + NADP(+) = (6R)-5,10-methenyltetrahydrofolate + NADPH</text>
        <dbReference type="Rhea" id="RHEA:22812"/>
        <dbReference type="ChEBI" id="CHEBI:15636"/>
        <dbReference type="ChEBI" id="CHEBI:57455"/>
        <dbReference type="ChEBI" id="CHEBI:57783"/>
        <dbReference type="ChEBI" id="CHEBI:58349"/>
        <dbReference type="EC" id="1.5.1.5"/>
    </reaction>
</comment>
<gene>
    <name evidence="11" type="primary">folD</name>
    <name evidence="14" type="ORF">COT99_03530</name>
</gene>
<keyword evidence="7 11" id="KW-0560">Oxidoreductase</keyword>
<keyword evidence="9 11" id="KW-0486">Methionine biosynthesis</keyword>
<dbReference type="AlphaFoldDB" id="A0A2H0V1G4"/>
<dbReference type="InterPro" id="IPR000672">
    <property type="entry name" value="THF_DH/CycHdrlase"/>
</dbReference>
<keyword evidence="5 11" id="KW-0378">Hydrolase</keyword>
<evidence type="ECO:0000313" key="15">
    <source>
        <dbReference type="Proteomes" id="UP000228626"/>
    </source>
</evidence>
<keyword evidence="10 11" id="KW-0511">Multifunctional enzyme</keyword>
<dbReference type="PROSITE" id="PS00766">
    <property type="entry name" value="THF_DHG_CYH_1"/>
    <property type="match status" value="1"/>
</dbReference>
<dbReference type="SUPFAM" id="SSF53223">
    <property type="entry name" value="Aminoacid dehydrogenase-like, N-terminal domain"/>
    <property type="match status" value="1"/>
</dbReference>
<comment type="pathway">
    <text evidence="1 11">One-carbon metabolism; tetrahydrofolate interconversion.</text>
</comment>
<dbReference type="FunFam" id="3.40.50.10860:FF:000005">
    <property type="entry name" value="C-1-tetrahydrofolate synthase, cytoplasmic, putative"/>
    <property type="match status" value="1"/>
</dbReference>